<dbReference type="KEGG" id="lgo:JCM16774_0167"/>
<dbReference type="PANTHER" id="PTHR12715:SF4">
    <property type="entry name" value="EAMA DOMAIN-CONTAINING PROTEIN"/>
    <property type="match status" value="1"/>
</dbReference>
<dbReference type="OrthoDB" id="9809509at2"/>
<dbReference type="STRING" id="714315.GCA_000516535_00180"/>
<dbReference type="InterPro" id="IPR000620">
    <property type="entry name" value="EamA_dom"/>
</dbReference>
<dbReference type="EMBL" id="AP019822">
    <property type="protein sequence ID" value="BBM35260.1"/>
    <property type="molecule type" value="Genomic_DNA"/>
</dbReference>
<dbReference type="RefSeq" id="WP_006807826.1">
    <property type="nucleotide sequence ID" value="NZ_AP019822.1"/>
</dbReference>
<evidence type="ECO:0000313" key="2">
    <source>
        <dbReference type="EMBL" id="BBM35260.1"/>
    </source>
</evidence>
<dbReference type="SUPFAM" id="SSF103481">
    <property type="entry name" value="Multidrug resistance efflux transporter EmrE"/>
    <property type="match status" value="2"/>
</dbReference>
<accession>A0A510J7K2</accession>
<reference evidence="2 3" key="1">
    <citation type="submission" date="2019-07" db="EMBL/GenBank/DDBJ databases">
        <title>Complete Genome Sequence of Leptotrichia goodfellowii Strain JCM 16774.</title>
        <authorList>
            <person name="Watanabe S."/>
            <person name="Cui L."/>
        </authorList>
    </citation>
    <scope>NUCLEOTIDE SEQUENCE [LARGE SCALE GENOMIC DNA]</scope>
    <source>
        <strain evidence="2 3">JCM16774</strain>
    </source>
</reference>
<organism evidence="2 3">
    <name type="scientific">Pseudoleptotrichia goodfellowii</name>
    <dbReference type="NCBI Taxonomy" id="157692"/>
    <lineage>
        <taxon>Bacteria</taxon>
        <taxon>Fusobacteriati</taxon>
        <taxon>Fusobacteriota</taxon>
        <taxon>Fusobacteriia</taxon>
        <taxon>Fusobacteriales</taxon>
        <taxon>Leptotrichiaceae</taxon>
        <taxon>Pseudoleptotrichia</taxon>
    </lineage>
</organism>
<feature type="domain" description="EamA" evidence="1">
    <location>
        <begin position="12"/>
        <end position="141"/>
    </location>
</feature>
<feature type="domain" description="EamA" evidence="1">
    <location>
        <begin position="152"/>
        <end position="284"/>
    </location>
</feature>
<dbReference type="InterPro" id="IPR052756">
    <property type="entry name" value="Alkyne_AA_exporter"/>
</dbReference>
<gene>
    <name evidence="2" type="ORF">JCM16774_0167</name>
</gene>
<dbReference type="PANTHER" id="PTHR12715">
    <property type="entry name" value="TRANSPORTER, DRUG/METABOLITE EXPORTER FAMILY"/>
    <property type="match status" value="1"/>
</dbReference>
<sequence>MRKLSNDDKAKIAAFATIFFWSSSFMFIKIALNYYDSMTLSVLRYIISSFVLIFYMIMKKMRMPELKDIPIFFCSGFTGFALYMITLNKGLTTLSSSTVSVIMAFAPILTSVLSVIFLKEKINLYGWICIFVSFAGIAVLMLWEGVLSVNEGVFLILTSALLLAIYNIIQKKLMRRYTASEATTYSIFTGTILLVLYSPKSAMEIFHMSSAGFIIVFYLAVFVGVVGYILWSKALSLAENTGEIANLLFLNPFIATIMGIIILHEKLTIPTIIGGTMILSGILGYNKFKGK</sequence>
<proteinExistence type="predicted"/>
<protein>
    <submittedName>
        <fullName evidence="2">Putative membrane protein</fullName>
    </submittedName>
</protein>
<evidence type="ECO:0000313" key="3">
    <source>
        <dbReference type="Proteomes" id="UP000321606"/>
    </source>
</evidence>
<name>A0A510J7K2_9FUSO</name>
<dbReference type="Pfam" id="PF00892">
    <property type="entry name" value="EamA"/>
    <property type="match status" value="2"/>
</dbReference>
<dbReference type="InterPro" id="IPR037185">
    <property type="entry name" value="EmrE-like"/>
</dbReference>
<dbReference type="GO" id="GO:0016020">
    <property type="term" value="C:membrane"/>
    <property type="evidence" value="ECO:0007669"/>
    <property type="project" value="InterPro"/>
</dbReference>
<dbReference type="Proteomes" id="UP000321606">
    <property type="component" value="Chromosome"/>
</dbReference>
<dbReference type="AlphaFoldDB" id="A0A510J7K2"/>
<evidence type="ECO:0000259" key="1">
    <source>
        <dbReference type="Pfam" id="PF00892"/>
    </source>
</evidence>